<dbReference type="Proteomes" id="UP000001024">
    <property type="component" value="Chromosome"/>
</dbReference>
<dbReference type="EnsemblBacteria" id="CAC12252">
    <property type="protein sequence ID" value="CAC12252"/>
    <property type="gene ID" value="CAC12252"/>
</dbReference>
<dbReference type="InterPro" id="IPR012440">
    <property type="entry name" value="DUF1641"/>
</dbReference>
<proteinExistence type="predicted"/>
<keyword evidence="2" id="KW-1185">Reference proteome</keyword>
<dbReference type="PANTHER" id="PTHR38433">
    <property type="match status" value="1"/>
</dbReference>
<name>Q9HJ47_THEAC</name>
<evidence type="ECO:0008006" key="3">
    <source>
        <dbReference type="Google" id="ProtNLM"/>
    </source>
</evidence>
<protein>
    <recommendedName>
        <fullName evidence="3">DUF1641 domain-containing protein</fullName>
    </recommendedName>
</protein>
<dbReference type="EMBL" id="AL445066">
    <property type="protein sequence ID" value="CAC12252.1"/>
    <property type="molecule type" value="Genomic_DNA"/>
</dbReference>
<gene>
    <name evidence="1" type="ordered locus">Ta1125</name>
</gene>
<evidence type="ECO:0000313" key="2">
    <source>
        <dbReference type="Proteomes" id="UP000001024"/>
    </source>
</evidence>
<dbReference type="InParanoid" id="Q9HJ47"/>
<dbReference type="PaxDb" id="273075-Ta1125"/>
<evidence type="ECO:0000313" key="1">
    <source>
        <dbReference type="EMBL" id="CAC12252.1"/>
    </source>
</evidence>
<organism evidence="1 2">
    <name type="scientific">Thermoplasma acidophilum (strain ATCC 25905 / DSM 1728 / JCM 9062 / NBRC 15155 / AMRC-C165)</name>
    <dbReference type="NCBI Taxonomy" id="273075"/>
    <lineage>
        <taxon>Archaea</taxon>
        <taxon>Methanobacteriati</taxon>
        <taxon>Thermoplasmatota</taxon>
        <taxon>Thermoplasmata</taxon>
        <taxon>Thermoplasmatales</taxon>
        <taxon>Thermoplasmataceae</taxon>
        <taxon>Thermoplasma</taxon>
    </lineage>
</organism>
<dbReference type="HOGENOM" id="CLU_1727321_0_0_2"/>
<dbReference type="KEGG" id="tac:Ta1125"/>
<reference evidence="1 2" key="1">
    <citation type="journal article" date="2000" name="Nature">
        <title>The genome sequence of the thermoacidophilic scavenger Thermoplasma acidophilum.</title>
        <authorList>
            <person name="Ruepp A."/>
            <person name="Graml W."/>
            <person name="Santos-Martinez M.L."/>
            <person name="Koretke K.K."/>
            <person name="Volker C."/>
            <person name="Mewes H.W."/>
            <person name="Frishman D."/>
            <person name="Stocker S."/>
            <person name="Lupas A.N."/>
            <person name="Baumeister W."/>
        </authorList>
    </citation>
    <scope>NUCLEOTIDE SEQUENCE [LARGE SCALE GENOMIC DNA]</scope>
    <source>
        <strain evidence="2">ATCC 25905 / DSM 1728 / JCM 9062 / NBRC 15155 / AMRC-C165</strain>
    </source>
</reference>
<accession>Q9HJ47</accession>
<dbReference type="Pfam" id="PF07849">
    <property type="entry name" value="DUF1641"/>
    <property type="match status" value="1"/>
</dbReference>
<dbReference type="PANTHER" id="PTHR38433:SF1">
    <property type="entry name" value="DUF1641 DOMAIN-CONTAINING PROTEIN"/>
    <property type="match status" value="1"/>
</dbReference>
<dbReference type="STRING" id="273075.gene:9572348"/>
<dbReference type="eggNOG" id="arCOG02115">
    <property type="taxonomic scope" value="Archaea"/>
</dbReference>
<sequence length="151" mass="16767">MEKLNEETGQSFNDSSIKKLLLIIDELDKSGILDIIYRMAKDEEIISSVKRILSSGFLMNIIDNSDIIMNSLTTIDLSMFPHYTNAVKSIETAIKTEDVRPVGGLTGVLDKIRDEDTQKGIGIVFSLLRSLGRTCSEAEGCPFKDDNAHLK</sequence>
<dbReference type="AlphaFoldDB" id="Q9HJ47"/>